<dbReference type="InterPro" id="IPR036514">
    <property type="entry name" value="SGNH_hydro_sf"/>
</dbReference>
<dbReference type="SUPFAM" id="SSF52266">
    <property type="entry name" value="SGNH hydrolase"/>
    <property type="match status" value="1"/>
</dbReference>
<reference evidence="1" key="1">
    <citation type="journal article" date="2015" name="Nature">
        <title>Complex archaea that bridge the gap between prokaryotes and eukaryotes.</title>
        <authorList>
            <person name="Spang A."/>
            <person name="Saw J.H."/>
            <person name="Jorgensen S.L."/>
            <person name="Zaremba-Niedzwiedzka K."/>
            <person name="Martijn J."/>
            <person name="Lind A.E."/>
            <person name="van Eijk R."/>
            <person name="Schleper C."/>
            <person name="Guy L."/>
            <person name="Ettema T.J."/>
        </authorList>
    </citation>
    <scope>NUCLEOTIDE SEQUENCE</scope>
</reference>
<gene>
    <name evidence="1" type="ORF">LCGC14_2390510</name>
</gene>
<feature type="non-terminal residue" evidence="1">
    <location>
        <position position="1"/>
    </location>
</feature>
<dbReference type="AlphaFoldDB" id="A0A0F9ESV4"/>
<organism evidence="1">
    <name type="scientific">marine sediment metagenome</name>
    <dbReference type="NCBI Taxonomy" id="412755"/>
    <lineage>
        <taxon>unclassified sequences</taxon>
        <taxon>metagenomes</taxon>
        <taxon>ecological metagenomes</taxon>
    </lineage>
</organism>
<proteinExistence type="predicted"/>
<name>A0A0F9ESV4_9ZZZZ</name>
<protein>
    <recommendedName>
        <fullName evidence="2">SGNH hydrolase-type esterase domain-containing protein</fullName>
    </recommendedName>
</protein>
<evidence type="ECO:0008006" key="2">
    <source>
        <dbReference type="Google" id="ProtNLM"/>
    </source>
</evidence>
<comment type="caution">
    <text evidence="1">The sequence shown here is derived from an EMBL/GenBank/DDBJ whole genome shotgun (WGS) entry which is preliminary data.</text>
</comment>
<sequence>FKGAGVRETLSEDGIHINALGYKVWSDALEPVINS</sequence>
<evidence type="ECO:0000313" key="1">
    <source>
        <dbReference type="EMBL" id="KKL26913.1"/>
    </source>
</evidence>
<dbReference type="Gene3D" id="3.40.50.1110">
    <property type="entry name" value="SGNH hydrolase"/>
    <property type="match status" value="1"/>
</dbReference>
<dbReference type="EMBL" id="LAZR01035664">
    <property type="protein sequence ID" value="KKL26913.1"/>
    <property type="molecule type" value="Genomic_DNA"/>
</dbReference>
<accession>A0A0F9ESV4</accession>